<evidence type="ECO:0000313" key="8">
    <source>
        <dbReference type="EMBL" id="WZN42324.1"/>
    </source>
</evidence>
<evidence type="ECO:0000256" key="4">
    <source>
        <dbReference type="ARBA" id="ARBA00023163"/>
    </source>
</evidence>
<sequence>MYYITEGIYTNFIPVLELVKSIKQGNETAFNAVFQQFRDKVFRYFMKKTESEEDARDLLQTTFLRLWQYRHSMNGDYTIDQHLFNIAKTVYIDFLRKKQVLVYPSVMPEQETPSPKQPAWDLERRLHQVLDTMPRARRQAFLLHKIQGYSHKEIAAEMNITAKAVENHIAKAVSALRKHLQHFSIIFFMAGGIFLSGSYYLLA</sequence>
<evidence type="ECO:0000256" key="2">
    <source>
        <dbReference type="ARBA" id="ARBA00023015"/>
    </source>
</evidence>
<keyword evidence="4" id="KW-0804">Transcription</keyword>
<evidence type="ECO:0000313" key="9">
    <source>
        <dbReference type="Proteomes" id="UP001485459"/>
    </source>
</evidence>
<feature type="domain" description="RNA polymerase sigma-70 region 2" evidence="6">
    <location>
        <begin position="34"/>
        <end position="99"/>
    </location>
</feature>
<dbReference type="Gene3D" id="1.10.1740.10">
    <property type="match status" value="1"/>
</dbReference>
<organism evidence="8 9">
    <name type="scientific">Chitinophaga pollutisoli</name>
    <dbReference type="NCBI Taxonomy" id="3133966"/>
    <lineage>
        <taxon>Bacteria</taxon>
        <taxon>Pseudomonadati</taxon>
        <taxon>Bacteroidota</taxon>
        <taxon>Chitinophagia</taxon>
        <taxon>Chitinophagales</taxon>
        <taxon>Chitinophagaceae</taxon>
        <taxon>Chitinophaga</taxon>
    </lineage>
</organism>
<dbReference type="RefSeq" id="WP_341837158.1">
    <property type="nucleotide sequence ID" value="NZ_CP149822.1"/>
</dbReference>
<keyword evidence="2" id="KW-0805">Transcription regulation</keyword>
<name>A0ABZ2YRA8_9BACT</name>
<evidence type="ECO:0000256" key="1">
    <source>
        <dbReference type="ARBA" id="ARBA00010641"/>
    </source>
</evidence>
<gene>
    <name evidence="8" type="ORF">WJU16_04670</name>
</gene>
<dbReference type="InterPro" id="IPR007627">
    <property type="entry name" value="RNA_pol_sigma70_r2"/>
</dbReference>
<dbReference type="Pfam" id="PF04542">
    <property type="entry name" value="Sigma70_r2"/>
    <property type="match status" value="1"/>
</dbReference>
<evidence type="ECO:0000256" key="5">
    <source>
        <dbReference type="SAM" id="Phobius"/>
    </source>
</evidence>
<dbReference type="Proteomes" id="UP001485459">
    <property type="component" value="Chromosome"/>
</dbReference>
<evidence type="ECO:0000259" key="7">
    <source>
        <dbReference type="Pfam" id="PF08281"/>
    </source>
</evidence>
<dbReference type="Pfam" id="PF08281">
    <property type="entry name" value="Sigma70_r4_2"/>
    <property type="match status" value="1"/>
</dbReference>
<dbReference type="SUPFAM" id="SSF88659">
    <property type="entry name" value="Sigma3 and sigma4 domains of RNA polymerase sigma factors"/>
    <property type="match status" value="1"/>
</dbReference>
<feature type="domain" description="RNA polymerase sigma factor 70 region 4 type 2" evidence="7">
    <location>
        <begin position="124"/>
        <end position="176"/>
    </location>
</feature>
<feature type="transmembrane region" description="Helical" evidence="5">
    <location>
        <begin position="183"/>
        <end position="202"/>
    </location>
</feature>
<reference evidence="9" key="1">
    <citation type="submission" date="2024-03" db="EMBL/GenBank/DDBJ databases">
        <title>Chitinophaga horti sp. nov., isolated from garden soil.</title>
        <authorList>
            <person name="Lee D.S."/>
            <person name="Han D.M."/>
            <person name="Baek J.H."/>
            <person name="Choi D.G."/>
            <person name="Jeon J.H."/>
            <person name="Jeon C.O."/>
        </authorList>
    </citation>
    <scope>NUCLEOTIDE SEQUENCE [LARGE SCALE GENOMIC DNA]</scope>
    <source>
        <strain evidence="9">GPA1</strain>
    </source>
</reference>
<dbReference type="SUPFAM" id="SSF88946">
    <property type="entry name" value="Sigma2 domain of RNA polymerase sigma factors"/>
    <property type="match status" value="1"/>
</dbReference>
<dbReference type="PANTHER" id="PTHR43133">
    <property type="entry name" value="RNA POLYMERASE ECF-TYPE SIGMA FACTO"/>
    <property type="match status" value="1"/>
</dbReference>
<dbReference type="Gene3D" id="1.10.10.10">
    <property type="entry name" value="Winged helix-like DNA-binding domain superfamily/Winged helix DNA-binding domain"/>
    <property type="match status" value="1"/>
</dbReference>
<evidence type="ECO:0000259" key="6">
    <source>
        <dbReference type="Pfam" id="PF04542"/>
    </source>
</evidence>
<keyword evidence="3" id="KW-0731">Sigma factor</keyword>
<evidence type="ECO:0000256" key="3">
    <source>
        <dbReference type="ARBA" id="ARBA00023082"/>
    </source>
</evidence>
<keyword evidence="5" id="KW-1133">Transmembrane helix</keyword>
<dbReference type="PANTHER" id="PTHR43133:SF46">
    <property type="entry name" value="RNA POLYMERASE SIGMA-70 FACTOR ECF SUBFAMILY"/>
    <property type="match status" value="1"/>
</dbReference>
<dbReference type="InterPro" id="IPR013324">
    <property type="entry name" value="RNA_pol_sigma_r3/r4-like"/>
</dbReference>
<dbReference type="InterPro" id="IPR013249">
    <property type="entry name" value="RNA_pol_sigma70_r4_t2"/>
</dbReference>
<dbReference type="NCBIfam" id="TIGR02937">
    <property type="entry name" value="sigma70-ECF"/>
    <property type="match status" value="1"/>
</dbReference>
<accession>A0ABZ2YRA8</accession>
<keyword evidence="9" id="KW-1185">Reference proteome</keyword>
<dbReference type="InterPro" id="IPR036388">
    <property type="entry name" value="WH-like_DNA-bd_sf"/>
</dbReference>
<dbReference type="InterPro" id="IPR039425">
    <property type="entry name" value="RNA_pol_sigma-70-like"/>
</dbReference>
<keyword evidence="5" id="KW-0472">Membrane</keyword>
<dbReference type="CDD" id="cd06171">
    <property type="entry name" value="Sigma70_r4"/>
    <property type="match status" value="1"/>
</dbReference>
<dbReference type="InterPro" id="IPR013325">
    <property type="entry name" value="RNA_pol_sigma_r2"/>
</dbReference>
<keyword evidence="5" id="KW-0812">Transmembrane</keyword>
<dbReference type="InterPro" id="IPR014284">
    <property type="entry name" value="RNA_pol_sigma-70_dom"/>
</dbReference>
<comment type="similarity">
    <text evidence="1">Belongs to the sigma-70 factor family. ECF subfamily.</text>
</comment>
<dbReference type="EMBL" id="CP149822">
    <property type="protein sequence ID" value="WZN42324.1"/>
    <property type="molecule type" value="Genomic_DNA"/>
</dbReference>
<protein>
    <submittedName>
        <fullName evidence="8">Sigma-70 family RNA polymerase sigma factor</fullName>
    </submittedName>
</protein>
<proteinExistence type="inferred from homology"/>